<evidence type="ECO:0000256" key="1">
    <source>
        <dbReference type="SAM" id="SignalP"/>
    </source>
</evidence>
<gene>
    <name evidence="3" type="ORF">SAMN06269250_0086</name>
</gene>
<sequence length="165" mass="18283">MTVPYFLTMLNHTLMKSFFGILIASVLLTACSQSGDAVNVQDLNRQFIDAWNNKNADKITSLMADDVDFLQGNVHYKGKSEVSQKWVQATLPTLANLKTNVISSASDTRTAYEAGTFAVDVLTNLPDQPRAFGEGNFMLLWKKGDDGTWKLSYAQLEDLPVQAKN</sequence>
<proteinExistence type="predicted"/>
<dbReference type="AlphaFoldDB" id="A0A286GWT8"/>
<dbReference type="EMBL" id="OCNH01000010">
    <property type="protein sequence ID" value="SOD99636.1"/>
    <property type="molecule type" value="Genomic_DNA"/>
</dbReference>
<reference evidence="4" key="1">
    <citation type="submission" date="2017-09" db="EMBL/GenBank/DDBJ databases">
        <authorList>
            <person name="Varghese N."/>
            <person name="Submissions S."/>
        </authorList>
    </citation>
    <scope>NUCLEOTIDE SEQUENCE [LARGE SCALE GENOMIC DNA]</scope>
    <source>
        <strain evidence="4">DSM 29961</strain>
    </source>
</reference>
<protein>
    <recommendedName>
        <fullName evidence="2">DUF4440 domain-containing protein</fullName>
    </recommendedName>
</protein>
<dbReference type="Proteomes" id="UP000219452">
    <property type="component" value="Unassembled WGS sequence"/>
</dbReference>
<dbReference type="SUPFAM" id="SSF54427">
    <property type="entry name" value="NTF2-like"/>
    <property type="match status" value="1"/>
</dbReference>
<keyword evidence="1" id="KW-0732">Signal</keyword>
<feature type="chain" id="PRO_5012606134" description="DUF4440 domain-containing protein" evidence="1">
    <location>
        <begin position="38"/>
        <end position="165"/>
    </location>
</feature>
<evidence type="ECO:0000313" key="3">
    <source>
        <dbReference type="EMBL" id="SOD99636.1"/>
    </source>
</evidence>
<dbReference type="InterPro" id="IPR032710">
    <property type="entry name" value="NTF2-like_dom_sf"/>
</dbReference>
<name>A0A286GWT8_9BACT</name>
<dbReference type="Pfam" id="PF14534">
    <property type="entry name" value="DUF4440"/>
    <property type="match status" value="1"/>
</dbReference>
<dbReference type="Gene3D" id="3.10.450.50">
    <property type="match status" value="1"/>
</dbReference>
<organism evidence="3 4">
    <name type="scientific">Spirosoma fluviale</name>
    <dbReference type="NCBI Taxonomy" id="1597977"/>
    <lineage>
        <taxon>Bacteria</taxon>
        <taxon>Pseudomonadati</taxon>
        <taxon>Bacteroidota</taxon>
        <taxon>Cytophagia</taxon>
        <taxon>Cytophagales</taxon>
        <taxon>Cytophagaceae</taxon>
        <taxon>Spirosoma</taxon>
    </lineage>
</organism>
<keyword evidence="4" id="KW-1185">Reference proteome</keyword>
<dbReference type="InterPro" id="IPR027843">
    <property type="entry name" value="DUF4440"/>
</dbReference>
<evidence type="ECO:0000313" key="4">
    <source>
        <dbReference type="Proteomes" id="UP000219452"/>
    </source>
</evidence>
<accession>A0A286GWT8</accession>
<evidence type="ECO:0000259" key="2">
    <source>
        <dbReference type="Pfam" id="PF14534"/>
    </source>
</evidence>
<feature type="domain" description="DUF4440" evidence="2">
    <location>
        <begin position="41"/>
        <end position="151"/>
    </location>
</feature>
<feature type="signal peptide" evidence="1">
    <location>
        <begin position="1"/>
        <end position="37"/>
    </location>
</feature>